<evidence type="ECO:0000256" key="1">
    <source>
        <dbReference type="SAM" id="MobiDB-lite"/>
    </source>
</evidence>
<dbReference type="EMBL" id="NIVC01002426">
    <property type="protein sequence ID" value="PAA57983.1"/>
    <property type="molecule type" value="Genomic_DNA"/>
</dbReference>
<dbReference type="AlphaFoldDB" id="A0A267E8T7"/>
<dbReference type="STRING" id="282301.A0A267E8T7"/>
<reference evidence="2 3" key="1">
    <citation type="submission" date="2017-06" db="EMBL/GenBank/DDBJ databases">
        <title>A platform for efficient transgenesis in Macrostomum lignano, a flatworm model organism for stem cell research.</title>
        <authorList>
            <person name="Berezikov E."/>
        </authorList>
    </citation>
    <scope>NUCLEOTIDE SEQUENCE [LARGE SCALE GENOMIC DNA]</scope>
    <source>
        <strain evidence="2">DV1</strain>
        <tissue evidence="2">Whole organism</tissue>
    </source>
</reference>
<comment type="caution">
    <text evidence="2">The sequence shown here is derived from an EMBL/GenBank/DDBJ whole genome shotgun (WGS) entry which is preliminary data.</text>
</comment>
<gene>
    <name evidence="2" type="ORF">BOX15_Mlig002555g1</name>
</gene>
<protein>
    <recommendedName>
        <fullName evidence="4">Centrosomal protein of 162 kDa</fullName>
    </recommendedName>
</protein>
<evidence type="ECO:0008006" key="4">
    <source>
        <dbReference type="Google" id="ProtNLM"/>
    </source>
</evidence>
<organism evidence="2 3">
    <name type="scientific">Macrostomum lignano</name>
    <dbReference type="NCBI Taxonomy" id="282301"/>
    <lineage>
        <taxon>Eukaryota</taxon>
        <taxon>Metazoa</taxon>
        <taxon>Spiralia</taxon>
        <taxon>Lophotrochozoa</taxon>
        <taxon>Platyhelminthes</taxon>
        <taxon>Rhabditophora</taxon>
        <taxon>Macrostomorpha</taxon>
        <taxon>Macrostomida</taxon>
        <taxon>Macrostomidae</taxon>
        <taxon>Macrostomum</taxon>
    </lineage>
</organism>
<sequence length="176" mass="20303">MIARLKNVVKRTEAENERLKRAPGVVSQEALQQLRQENDGLRQQLSELREQMGSRLAERYEAKERGTAKLMQDYEKLRRELQRECQSHDRTREEAARLQRELSEAGRGDTAASTLATAQFRGPEADSGKVQQLEAELASRDRTNAMLKEQLRDLAEAERQWKIERQMLLARLGEDA</sequence>
<feature type="region of interest" description="Disordered" evidence="1">
    <location>
        <begin position="84"/>
        <end position="113"/>
    </location>
</feature>
<evidence type="ECO:0000313" key="3">
    <source>
        <dbReference type="Proteomes" id="UP000215902"/>
    </source>
</evidence>
<proteinExistence type="predicted"/>
<name>A0A267E8T7_9PLAT</name>
<keyword evidence="3" id="KW-1185">Reference proteome</keyword>
<feature type="compositionally biased region" description="Basic and acidic residues" evidence="1">
    <location>
        <begin position="84"/>
        <end position="107"/>
    </location>
</feature>
<evidence type="ECO:0000313" key="2">
    <source>
        <dbReference type="EMBL" id="PAA57983.1"/>
    </source>
</evidence>
<accession>A0A267E8T7</accession>
<dbReference type="OrthoDB" id="6279925at2759"/>
<dbReference type="Proteomes" id="UP000215902">
    <property type="component" value="Unassembled WGS sequence"/>
</dbReference>